<evidence type="ECO:0000313" key="5">
    <source>
        <dbReference type="Proteomes" id="UP000231019"/>
    </source>
</evidence>
<dbReference type="Gene3D" id="3.40.50.720">
    <property type="entry name" value="NAD(P)-binding Rossmann-like Domain"/>
    <property type="match status" value="2"/>
</dbReference>
<evidence type="ECO:0000256" key="1">
    <source>
        <dbReference type="ARBA" id="ARBA00004651"/>
    </source>
</evidence>
<comment type="subcellular location">
    <subcellularLocation>
        <location evidence="1">Cell membrane</location>
        <topology evidence="1">Multi-pass membrane protein</topology>
    </subcellularLocation>
</comment>
<dbReference type="PROSITE" id="PS51201">
    <property type="entry name" value="RCK_N"/>
    <property type="match status" value="1"/>
</dbReference>
<dbReference type="SUPFAM" id="SSF81324">
    <property type="entry name" value="Voltage-gated potassium channels"/>
    <property type="match status" value="1"/>
</dbReference>
<reference evidence="4 5" key="1">
    <citation type="submission" date="2017-09" db="EMBL/GenBank/DDBJ databases">
        <title>Depth-based differentiation of microbial function through sediment-hosted aquifers and enrichment of novel symbionts in the deep terrestrial subsurface.</title>
        <authorList>
            <person name="Probst A.J."/>
            <person name="Ladd B."/>
            <person name="Jarett J.K."/>
            <person name="Geller-Mcgrath D.E."/>
            <person name="Sieber C.M."/>
            <person name="Emerson J.B."/>
            <person name="Anantharaman K."/>
            <person name="Thomas B.C."/>
            <person name="Malmstrom R."/>
            <person name="Stieglmeier M."/>
            <person name="Klingl A."/>
            <person name="Woyke T."/>
            <person name="Ryan C.M."/>
            <person name="Banfield J.F."/>
        </authorList>
    </citation>
    <scope>NUCLEOTIDE SEQUENCE [LARGE SCALE GENOMIC DNA]</scope>
    <source>
        <strain evidence="4">CG17_big_fil_post_rev_8_21_14_2_50_48_46</strain>
    </source>
</reference>
<dbReference type="Proteomes" id="UP000231019">
    <property type="component" value="Unassembled WGS sequence"/>
</dbReference>
<dbReference type="Pfam" id="PF02254">
    <property type="entry name" value="TrkA_N"/>
    <property type="match status" value="1"/>
</dbReference>
<keyword evidence="2" id="KW-0472">Membrane</keyword>
<dbReference type="InterPro" id="IPR036291">
    <property type="entry name" value="NAD(P)-bd_dom_sf"/>
</dbReference>
<keyword evidence="2" id="KW-0812">Transmembrane</keyword>
<dbReference type="PANTHER" id="PTHR43833:SF11">
    <property type="entry name" value="VOLTAGE-GATED POTASSIUM CHANNEL KCH"/>
    <property type="match status" value="1"/>
</dbReference>
<gene>
    <name evidence="4" type="ORF">COW36_17760</name>
</gene>
<proteinExistence type="predicted"/>
<evidence type="ECO:0000256" key="2">
    <source>
        <dbReference type="SAM" id="Phobius"/>
    </source>
</evidence>
<dbReference type="PANTHER" id="PTHR43833">
    <property type="entry name" value="POTASSIUM CHANNEL PROTEIN 2-RELATED-RELATED"/>
    <property type="match status" value="1"/>
</dbReference>
<dbReference type="Pfam" id="PF07885">
    <property type="entry name" value="Ion_trans_2"/>
    <property type="match status" value="1"/>
</dbReference>
<feature type="transmembrane region" description="Helical" evidence="2">
    <location>
        <begin position="204"/>
        <end position="226"/>
    </location>
</feature>
<feature type="domain" description="RCK N-terminal" evidence="3">
    <location>
        <begin position="303"/>
        <end position="422"/>
    </location>
</feature>
<sequence>MDRQINQDHSLQEITPETAPIAVIGFSHAAFHTVCRLAEQGQRVQFLVNQSELHQVPTLPAGVELSPRPHLHPAELPEDLRNCERAVVASDNEQFNLHTTMMLNARYPQMRIVTRLFNLALGQEIESRFPHVRVLSVSELAAPYFVAAAFVDHVQEAWHDQEHLMARVGADSSEKTLCIQVEDFPAPQSLASMGAAAVRHKPDLLFWAVLVGLLGVIASGTLFFSLRHGMPLGDALYFVVTTLTTTGYGDYSLRDYPFSAKLAGMSLMLAGASLFAILYALLTDKLFSLRLDALMGRRQVKASGHVIVCGAGDVGVRLVECLRLTQAETVVVEHNSEGRFNQRIRDLHYPLLIADATLEETLIRAGVKRARTLICATHQDLVNIEIALNARALNPAIRIVVRIYERDFAEHMREHFGIDVALSSSALASHAFAREAMKDIEI</sequence>
<dbReference type="AlphaFoldDB" id="A0A2M7G0W6"/>
<evidence type="ECO:0000313" key="4">
    <source>
        <dbReference type="EMBL" id="PIW15263.1"/>
    </source>
</evidence>
<name>A0A2M7G0W6_9BACT</name>
<organism evidence="4 5">
    <name type="scientific">bacterium (Candidatus Blackallbacteria) CG17_big_fil_post_rev_8_21_14_2_50_48_46</name>
    <dbReference type="NCBI Taxonomy" id="2014261"/>
    <lineage>
        <taxon>Bacteria</taxon>
        <taxon>Candidatus Blackallbacteria</taxon>
    </lineage>
</organism>
<feature type="transmembrane region" description="Helical" evidence="2">
    <location>
        <begin position="262"/>
        <end position="282"/>
    </location>
</feature>
<dbReference type="SUPFAM" id="SSF51735">
    <property type="entry name" value="NAD(P)-binding Rossmann-fold domains"/>
    <property type="match status" value="2"/>
</dbReference>
<dbReference type="InterPro" id="IPR013099">
    <property type="entry name" value="K_chnl_dom"/>
</dbReference>
<dbReference type="Gene3D" id="1.10.287.70">
    <property type="match status" value="1"/>
</dbReference>
<dbReference type="GO" id="GO:0005886">
    <property type="term" value="C:plasma membrane"/>
    <property type="evidence" value="ECO:0007669"/>
    <property type="project" value="UniProtKB-SubCell"/>
</dbReference>
<accession>A0A2M7G0W6</accession>
<comment type="caution">
    <text evidence="4">The sequence shown here is derived from an EMBL/GenBank/DDBJ whole genome shotgun (WGS) entry which is preliminary data.</text>
</comment>
<dbReference type="InterPro" id="IPR003148">
    <property type="entry name" value="RCK_N"/>
</dbReference>
<keyword evidence="2" id="KW-1133">Transmembrane helix</keyword>
<dbReference type="GO" id="GO:0006813">
    <property type="term" value="P:potassium ion transport"/>
    <property type="evidence" value="ECO:0007669"/>
    <property type="project" value="InterPro"/>
</dbReference>
<dbReference type="EMBL" id="PFFQ01000053">
    <property type="protein sequence ID" value="PIW15263.1"/>
    <property type="molecule type" value="Genomic_DNA"/>
</dbReference>
<protein>
    <recommendedName>
        <fullName evidence="3">RCK N-terminal domain-containing protein</fullName>
    </recommendedName>
</protein>
<dbReference type="InterPro" id="IPR050721">
    <property type="entry name" value="Trk_Ktr_HKT_K-transport"/>
</dbReference>
<evidence type="ECO:0000259" key="3">
    <source>
        <dbReference type="PROSITE" id="PS51201"/>
    </source>
</evidence>